<dbReference type="SUPFAM" id="SSF50199">
    <property type="entry name" value="Staphylococcal nuclease"/>
    <property type="match status" value="1"/>
</dbReference>
<name>A0ABS3KKY6_9PROT</name>
<evidence type="ECO:0000256" key="3">
    <source>
        <dbReference type="ARBA" id="ARBA00022801"/>
    </source>
</evidence>
<keyword evidence="2" id="KW-0255">Endonuclease</keyword>
<evidence type="ECO:0000313" key="8">
    <source>
        <dbReference type="Proteomes" id="UP001518990"/>
    </source>
</evidence>
<evidence type="ECO:0000256" key="4">
    <source>
        <dbReference type="SAM" id="MobiDB-lite"/>
    </source>
</evidence>
<dbReference type="InterPro" id="IPR002071">
    <property type="entry name" value="Thermonucl_AS"/>
</dbReference>
<feature type="region of interest" description="Disordered" evidence="4">
    <location>
        <begin position="139"/>
        <end position="180"/>
    </location>
</feature>
<gene>
    <name evidence="7" type="ORF">IAI60_21900</name>
</gene>
<dbReference type="Gene3D" id="2.40.50.90">
    <property type="match status" value="1"/>
</dbReference>
<protein>
    <submittedName>
        <fullName evidence="7">Thermonuclease family protein</fullName>
    </submittedName>
</protein>
<keyword evidence="8" id="KW-1185">Reference proteome</keyword>
<dbReference type="EMBL" id="JACTNF010000055">
    <property type="protein sequence ID" value="MBO1077253.1"/>
    <property type="molecule type" value="Genomic_DNA"/>
</dbReference>
<dbReference type="Proteomes" id="UP001518990">
    <property type="component" value="Unassembled WGS sequence"/>
</dbReference>
<evidence type="ECO:0000256" key="5">
    <source>
        <dbReference type="SAM" id="SignalP"/>
    </source>
</evidence>
<evidence type="ECO:0000256" key="2">
    <source>
        <dbReference type="ARBA" id="ARBA00022759"/>
    </source>
</evidence>
<keyword evidence="3" id="KW-0378">Hydrolase</keyword>
<comment type="caution">
    <text evidence="7">The sequence shown here is derived from an EMBL/GenBank/DDBJ whole genome shotgun (WGS) entry which is preliminary data.</text>
</comment>
<keyword evidence="1" id="KW-0540">Nuclease</keyword>
<dbReference type="InterPro" id="IPR035437">
    <property type="entry name" value="SNase_OB-fold_sf"/>
</dbReference>
<dbReference type="Pfam" id="PF05901">
    <property type="entry name" value="Excalibur"/>
    <property type="match status" value="1"/>
</dbReference>
<keyword evidence="5" id="KW-0732">Signal</keyword>
<feature type="compositionally biased region" description="Low complexity" evidence="4">
    <location>
        <begin position="170"/>
        <end position="180"/>
    </location>
</feature>
<evidence type="ECO:0000259" key="6">
    <source>
        <dbReference type="PROSITE" id="PS50830"/>
    </source>
</evidence>
<proteinExistence type="predicted"/>
<dbReference type="RefSeq" id="WP_207451284.1">
    <property type="nucleotide sequence ID" value="NZ_CP061097.1"/>
</dbReference>
<dbReference type="PANTHER" id="PTHR12302">
    <property type="entry name" value="EBNA2 BINDING PROTEIN P100"/>
    <property type="match status" value="1"/>
</dbReference>
<dbReference type="SMART" id="SM00318">
    <property type="entry name" value="SNc"/>
    <property type="match status" value="1"/>
</dbReference>
<dbReference type="CDD" id="cd00175">
    <property type="entry name" value="SNc"/>
    <property type="match status" value="1"/>
</dbReference>
<dbReference type="InterPro" id="IPR016071">
    <property type="entry name" value="Staphylococal_nuclease_OB-fold"/>
</dbReference>
<reference evidence="7 8" key="1">
    <citation type="submission" date="2020-09" db="EMBL/GenBank/DDBJ databases">
        <title>Roseomonas.</title>
        <authorList>
            <person name="Zhu W."/>
        </authorList>
    </citation>
    <scope>NUCLEOTIDE SEQUENCE [LARGE SCALE GENOMIC DNA]</scope>
    <source>
        <strain evidence="7 8">1311</strain>
    </source>
</reference>
<evidence type="ECO:0000256" key="1">
    <source>
        <dbReference type="ARBA" id="ARBA00022722"/>
    </source>
</evidence>
<dbReference type="InterPro" id="IPR008613">
    <property type="entry name" value="Excalibur_Ca-bd_domain"/>
</dbReference>
<dbReference type="PROSITE" id="PS01123">
    <property type="entry name" value="TNASE_1"/>
    <property type="match status" value="1"/>
</dbReference>
<feature type="signal peptide" evidence="5">
    <location>
        <begin position="1"/>
        <end position="21"/>
    </location>
</feature>
<dbReference type="Pfam" id="PF00565">
    <property type="entry name" value="SNase"/>
    <property type="match status" value="1"/>
</dbReference>
<dbReference type="PROSITE" id="PS50830">
    <property type="entry name" value="TNASE_3"/>
    <property type="match status" value="1"/>
</dbReference>
<dbReference type="PROSITE" id="PS01284">
    <property type="entry name" value="TNASE_2"/>
    <property type="match status" value="1"/>
</dbReference>
<organism evidence="7 8">
    <name type="scientific">Roseomonas marmotae</name>
    <dbReference type="NCBI Taxonomy" id="2768161"/>
    <lineage>
        <taxon>Bacteria</taxon>
        <taxon>Pseudomonadati</taxon>
        <taxon>Pseudomonadota</taxon>
        <taxon>Alphaproteobacteria</taxon>
        <taxon>Acetobacterales</taxon>
        <taxon>Roseomonadaceae</taxon>
        <taxon>Roseomonas</taxon>
    </lineage>
</organism>
<sequence length="225" mass="24980">MSCLSRLLLLASLLLSQPTLAAELFGRVVGIADGDTLTLLTPERQQVKVRLYGIDAPESRQPYGTRAQQELSALAFRKEVRVVVEDTDRYGRKVGRVWAGPVDVNAELVRRGAAWVYRQYNRDPALPRLEAEARQAKRGLWSLPPQEQVPPWDWRRQGSPRTAAPTNNRGGSAAPAQSSAGLSCGAKRYCGEMRDCAEARFYLQQCGLRRLDGDGDGVPCERLCR</sequence>
<dbReference type="PANTHER" id="PTHR12302:SF3">
    <property type="entry name" value="SERINE_THREONINE-PROTEIN KINASE 31"/>
    <property type="match status" value="1"/>
</dbReference>
<accession>A0ABS3KKY6</accession>
<feature type="domain" description="TNase-like" evidence="6">
    <location>
        <begin position="22"/>
        <end position="143"/>
    </location>
</feature>
<evidence type="ECO:0000313" key="7">
    <source>
        <dbReference type="EMBL" id="MBO1077253.1"/>
    </source>
</evidence>
<feature type="chain" id="PRO_5047251042" evidence="5">
    <location>
        <begin position="22"/>
        <end position="225"/>
    </location>
</feature>